<evidence type="ECO:0000313" key="1">
    <source>
        <dbReference type="EMBL" id="KAJ2772164.1"/>
    </source>
</evidence>
<name>A0ACC1K2R0_9FUNG</name>
<accession>A0ACC1K2R0</accession>
<organism evidence="1 2">
    <name type="scientific">Coemansia nantahalensis</name>
    <dbReference type="NCBI Taxonomy" id="2789366"/>
    <lineage>
        <taxon>Eukaryota</taxon>
        <taxon>Fungi</taxon>
        <taxon>Fungi incertae sedis</taxon>
        <taxon>Zoopagomycota</taxon>
        <taxon>Kickxellomycotina</taxon>
        <taxon>Kickxellomycetes</taxon>
        <taxon>Kickxellales</taxon>
        <taxon>Kickxellaceae</taxon>
        <taxon>Coemansia</taxon>
    </lineage>
</organism>
<reference evidence="1" key="1">
    <citation type="submission" date="2022-07" db="EMBL/GenBank/DDBJ databases">
        <title>Phylogenomic reconstructions and comparative analyses of Kickxellomycotina fungi.</title>
        <authorList>
            <person name="Reynolds N.K."/>
            <person name="Stajich J.E."/>
            <person name="Barry K."/>
            <person name="Grigoriev I.V."/>
            <person name="Crous P."/>
            <person name="Smith M.E."/>
        </authorList>
    </citation>
    <scope>NUCLEOTIDE SEQUENCE</scope>
    <source>
        <strain evidence="1">CBS 109366</strain>
    </source>
</reference>
<dbReference type="EMBL" id="JANBUJ010000414">
    <property type="protein sequence ID" value="KAJ2772164.1"/>
    <property type="molecule type" value="Genomic_DNA"/>
</dbReference>
<proteinExistence type="predicted"/>
<sequence>MAARVESESVYGSSIFHDGHAADDGDLPEYVQLCRRLFPAALGDGDENGAEPEAEEGLARYLKYLMGLPLASLRMEPALLQADRQRIAKELSMLLLNETGRGESGADMFGVVAATGAHAAAAASKIEAELAQTQSALGRLEAACAQFAGEIAGLDQQARVVQRVLDQQHVIARIVELPRVMQMCVAGGFYEEAVDIAEHVRTTGDRLVHDVRDGAHVLPGSAPAAAATAGDAEPLAMTPAARTQLVGLVGGIQTQVNAEFESMVGDLCRELASSHPAATAAAAAVAAAAPPADAGSASPGGRSRRASDASVGGGAAADGGHDRSMKRLSQAAKVVGILRRVGLFSEAELRMLFLRSRWQAWQQTAEALGAYAPHLPADAVVDDASGAVAKTALAITMAVAPSPPLRAQRGAERGRASMEAAAYLAKAIDAFFLWLADVEMQYRALFTKAAGAAAVATAAGEPLTDLATFASQQFLAHVLPLVALLSEAASVASLQALLASHAPVLERAGVGLALPALAEALNERAFASVVWGIEAAVADACDTIAALGARRESLPGQAAGAGAGWEQLAAPSRPSIELPGEFSAAPDVADRPSRFLGQFRVSPVALLQYPVLATLLGAFRDCLHALRVLVLAGDDDVGGEAPVLLAMTAVVLESELVRVADALAALHARADDHSRPAASDACAAFVFGLVRGVAEIYEEIATLSEPALAAGYGADSDDSPATLYSTVAYVPLVACLPLPARG</sequence>
<comment type="caution">
    <text evidence="1">The sequence shown here is derived from an EMBL/GenBank/DDBJ whole genome shotgun (WGS) entry which is preliminary data.</text>
</comment>
<protein>
    <submittedName>
        <fullName evidence="1">Uncharacterized protein</fullName>
    </submittedName>
</protein>
<evidence type="ECO:0000313" key="2">
    <source>
        <dbReference type="Proteomes" id="UP001140234"/>
    </source>
</evidence>
<keyword evidence="2" id="KW-1185">Reference proteome</keyword>
<dbReference type="Proteomes" id="UP001140234">
    <property type="component" value="Unassembled WGS sequence"/>
</dbReference>
<gene>
    <name evidence="1" type="ORF">IWQ57_001880</name>
</gene>